<dbReference type="Proteomes" id="UP000275951">
    <property type="component" value="Chromosome"/>
</dbReference>
<dbReference type="InterPro" id="IPR036397">
    <property type="entry name" value="RNaseH_sf"/>
</dbReference>
<dbReference type="EMBL" id="CP033905">
    <property type="protein sequence ID" value="AZR07230.1"/>
    <property type="molecule type" value="Genomic_DNA"/>
</dbReference>
<gene>
    <name evidence="2" type="ORF">EBQ10_07950</name>
</gene>
<evidence type="ECO:0000259" key="1">
    <source>
        <dbReference type="PROSITE" id="PS50994"/>
    </source>
</evidence>
<dbReference type="GO" id="GO:0003676">
    <property type="term" value="F:nucleic acid binding"/>
    <property type="evidence" value="ECO:0007669"/>
    <property type="project" value="InterPro"/>
</dbReference>
<dbReference type="AlphaFoldDB" id="A0A3Q9GKT9"/>
<dbReference type="SUPFAM" id="SSF53098">
    <property type="entry name" value="Ribonuclease H-like"/>
    <property type="match status" value="1"/>
</dbReference>
<accession>A0A3Q9GKT9</accession>
<feature type="domain" description="Integrase catalytic" evidence="1">
    <location>
        <begin position="1"/>
        <end position="79"/>
    </location>
</feature>
<dbReference type="InterPro" id="IPR012337">
    <property type="entry name" value="RNaseH-like_sf"/>
</dbReference>
<reference evidence="2 3" key="1">
    <citation type="submission" date="2018-11" db="EMBL/GenBank/DDBJ databases">
        <title>Multidrug-resistant genes are associated with an 42-kb island TGI1 carrying a complex class 1 integron in a Trueperella pyogenes.</title>
        <authorList>
            <person name="Dong W."/>
        </authorList>
    </citation>
    <scope>NUCLEOTIDE SEQUENCE [LARGE SCALE GENOMIC DNA]</scope>
    <source>
        <strain evidence="2 3">TP4</strain>
    </source>
</reference>
<dbReference type="PROSITE" id="PS50994">
    <property type="entry name" value="INTEGRASE"/>
    <property type="match status" value="1"/>
</dbReference>
<proteinExistence type="predicted"/>
<dbReference type="PANTHER" id="PTHR47515:SF1">
    <property type="entry name" value="BLR2054 PROTEIN"/>
    <property type="match status" value="1"/>
</dbReference>
<dbReference type="Pfam" id="PF13683">
    <property type="entry name" value="rve_3"/>
    <property type="match status" value="1"/>
</dbReference>
<dbReference type="RefSeq" id="WP_126720532.1">
    <property type="nucleotide sequence ID" value="NZ_CP029001.1"/>
</dbReference>
<dbReference type="GO" id="GO:0015074">
    <property type="term" value="P:DNA integration"/>
    <property type="evidence" value="ECO:0007669"/>
    <property type="project" value="InterPro"/>
</dbReference>
<dbReference type="InterPro" id="IPR001584">
    <property type="entry name" value="Integrase_cat-core"/>
</dbReference>
<name>A0A3Q9GKT9_9ACTO</name>
<evidence type="ECO:0000313" key="3">
    <source>
        <dbReference type="Proteomes" id="UP000275951"/>
    </source>
</evidence>
<dbReference type="PANTHER" id="PTHR47515">
    <property type="entry name" value="LOW CALCIUM RESPONSE LOCUS PROTEIN T"/>
    <property type="match status" value="1"/>
</dbReference>
<organism evidence="2 3">
    <name type="scientific">Trueperella pyogenes</name>
    <dbReference type="NCBI Taxonomy" id="1661"/>
    <lineage>
        <taxon>Bacteria</taxon>
        <taxon>Bacillati</taxon>
        <taxon>Actinomycetota</taxon>
        <taxon>Actinomycetes</taxon>
        <taxon>Actinomycetales</taxon>
        <taxon>Actinomycetaceae</taxon>
        <taxon>Trueperella</taxon>
    </lineage>
</organism>
<protein>
    <recommendedName>
        <fullName evidence="1">Integrase catalytic domain-containing protein</fullName>
    </recommendedName>
</protein>
<sequence length="79" mass="9084">MDNGLEFISHELTQWAAKQDTVEAFIPPGMPWHNGFVDSFHNRLRDKLLEDEMFETLPMRRAACDCGRSAIIPIILIRA</sequence>
<evidence type="ECO:0000313" key="2">
    <source>
        <dbReference type="EMBL" id="AZR07230.1"/>
    </source>
</evidence>
<dbReference type="Gene3D" id="3.30.420.10">
    <property type="entry name" value="Ribonuclease H-like superfamily/Ribonuclease H"/>
    <property type="match status" value="1"/>
</dbReference>